<dbReference type="Pfam" id="PF00768">
    <property type="entry name" value="Peptidase_S11"/>
    <property type="match status" value="1"/>
</dbReference>
<dbReference type="EMBL" id="DVLT01000011">
    <property type="protein sequence ID" value="HIU01975.1"/>
    <property type="molecule type" value="Genomic_DNA"/>
</dbReference>
<gene>
    <name evidence="14" type="ORF">IAB63_01835</name>
</gene>
<dbReference type="Proteomes" id="UP000824164">
    <property type="component" value="Unassembled WGS sequence"/>
</dbReference>
<feature type="domain" description="Peptidase S11 D-alanyl-D-alanine carboxypeptidase A N-terminal" evidence="13">
    <location>
        <begin position="61"/>
        <end position="290"/>
    </location>
</feature>
<evidence type="ECO:0000256" key="10">
    <source>
        <dbReference type="SAM" id="MobiDB-lite"/>
    </source>
</evidence>
<reference evidence="14" key="2">
    <citation type="journal article" date="2021" name="PeerJ">
        <title>Extensive microbial diversity within the chicken gut microbiome revealed by metagenomics and culture.</title>
        <authorList>
            <person name="Gilroy R."/>
            <person name="Ravi A."/>
            <person name="Getino M."/>
            <person name="Pursley I."/>
            <person name="Horton D.L."/>
            <person name="Alikhan N.F."/>
            <person name="Baker D."/>
            <person name="Gharbi K."/>
            <person name="Hall N."/>
            <person name="Watson M."/>
            <person name="Adriaenssens E.M."/>
            <person name="Foster-Nyarko E."/>
            <person name="Jarju S."/>
            <person name="Secka A."/>
            <person name="Antonio M."/>
            <person name="Oren A."/>
            <person name="Chaudhuri R.R."/>
            <person name="La Ragione R."/>
            <person name="Hildebrand F."/>
            <person name="Pallen M.J."/>
        </authorList>
    </citation>
    <scope>NUCLEOTIDE SEQUENCE</scope>
    <source>
        <strain evidence="14">CHK187-14744</strain>
    </source>
</reference>
<feature type="region of interest" description="Disordered" evidence="10">
    <location>
        <begin position="505"/>
        <end position="527"/>
    </location>
</feature>
<feature type="region of interest" description="Disordered" evidence="10">
    <location>
        <begin position="33"/>
        <end position="53"/>
    </location>
</feature>
<feature type="active site" evidence="7">
    <location>
        <position position="149"/>
    </location>
</feature>
<dbReference type="GO" id="GO:0009252">
    <property type="term" value="P:peptidoglycan biosynthetic process"/>
    <property type="evidence" value="ECO:0007669"/>
    <property type="project" value="UniProtKB-KW"/>
</dbReference>
<dbReference type="InterPro" id="IPR018044">
    <property type="entry name" value="Peptidase_S11"/>
</dbReference>
<dbReference type="GO" id="GO:0008360">
    <property type="term" value="P:regulation of cell shape"/>
    <property type="evidence" value="ECO:0007669"/>
    <property type="project" value="UniProtKB-KW"/>
</dbReference>
<dbReference type="PRINTS" id="PR00725">
    <property type="entry name" value="DADACBPTASE1"/>
</dbReference>
<evidence type="ECO:0000256" key="9">
    <source>
        <dbReference type="RuleBase" id="RU004016"/>
    </source>
</evidence>
<reference evidence="14" key="1">
    <citation type="submission" date="2020-10" db="EMBL/GenBank/DDBJ databases">
        <authorList>
            <person name="Gilroy R."/>
        </authorList>
    </citation>
    <scope>NUCLEOTIDE SEQUENCE</scope>
    <source>
        <strain evidence="14">CHK187-14744</strain>
    </source>
</reference>
<sequence length="527" mass="58993">MRRFGIWILCICMLFSSCLTVYAQESETELVPETAVEPESQSEEAPVLDPDDEVSTEDILLYSDSCVVMDIDTGAVLYSKNMNRREYPASITKIMTGYLASQYLDMDQTITFTQEALDGINMYEDTNAGIQAGEELTADQALHAMMMISANEVANGIGIAISGSIDNFAELMNRTAAELGCENTHFTNPSGLHNDEHYTTAYDMALIASAAFKDPKMQEVFQTPYYQIESTNMRDEPIELYPQHRMAFGSDYAYEGCLGGKTGYTDMAGSTLVTYVERDGMRLVCVAMKAYNWHHYTDTIQAFDYCFANYHKEDVPSSIAFTDELAASYQDLVSLLDFDGSIIDRNYFVPDFVQVDLPEGRTTDELQVDFQALEELERVAPYDSYTYLCGTAEFTLDGQVVGQGPIYVNLTRIGRHGTSLPKKEELSNIRLINALEAMGSSEGGTQEDGFIRSVFDRLSAMGISPTLAVGGLVGLIVLLFLLSFIFHTLKRMKRRRNYKRLRKARLEEKAREEAEQKTGGSEKDSEE</sequence>
<evidence type="ECO:0000256" key="3">
    <source>
        <dbReference type="ARBA" id="ARBA00022801"/>
    </source>
</evidence>
<dbReference type="AlphaFoldDB" id="A0A9D1HEG8"/>
<proteinExistence type="inferred from homology"/>
<dbReference type="InterPro" id="IPR001967">
    <property type="entry name" value="Peptidase_S11_N"/>
</dbReference>
<feature type="active site" description="Acyl-ester intermediate" evidence="7">
    <location>
        <position position="90"/>
    </location>
</feature>
<dbReference type="PROSITE" id="PS51257">
    <property type="entry name" value="PROKAR_LIPOPROTEIN"/>
    <property type="match status" value="1"/>
</dbReference>
<organism evidence="14 15">
    <name type="scientific">Candidatus Onthocola gallistercoris</name>
    <dbReference type="NCBI Taxonomy" id="2840876"/>
    <lineage>
        <taxon>Bacteria</taxon>
        <taxon>Bacillati</taxon>
        <taxon>Bacillota</taxon>
        <taxon>Bacilli</taxon>
        <taxon>Candidatus Onthocola</taxon>
    </lineage>
</organism>
<evidence type="ECO:0000313" key="14">
    <source>
        <dbReference type="EMBL" id="HIU01975.1"/>
    </source>
</evidence>
<keyword evidence="11" id="KW-0812">Transmembrane</keyword>
<evidence type="ECO:0000256" key="1">
    <source>
        <dbReference type="ARBA" id="ARBA00007164"/>
    </source>
</evidence>
<dbReference type="Gene3D" id="3.40.710.10">
    <property type="entry name" value="DD-peptidase/beta-lactamase superfamily"/>
    <property type="match status" value="1"/>
</dbReference>
<feature type="signal peptide" evidence="12">
    <location>
        <begin position="1"/>
        <end position="23"/>
    </location>
</feature>
<dbReference type="GO" id="GO:0006508">
    <property type="term" value="P:proteolysis"/>
    <property type="evidence" value="ECO:0007669"/>
    <property type="project" value="InterPro"/>
</dbReference>
<evidence type="ECO:0000256" key="7">
    <source>
        <dbReference type="PIRSR" id="PIRSR618044-1"/>
    </source>
</evidence>
<feature type="transmembrane region" description="Helical" evidence="11">
    <location>
        <begin position="467"/>
        <end position="489"/>
    </location>
</feature>
<keyword evidence="2 12" id="KW-0732">Signal</keyword>
<dbReference type="SUPFAM" id="SSF56601">
    <property type="entry name" value="beta-lactamase/transpeptidase-like"/>
    <property type="match status" value="1"/>
</dbReference>
<keyword evidence="11" id="KW-1133">Transmembrane helix</keyword>
<dbReference type="GO" id="GO:0071555">
    <property type="term" value="P:cell wall organization"/>
    <property type="evidence" value="ECO:0007669"/>
    <property type="project" value="UniProtKB-KW"/>
</dbReference>
<evidence type="ECO:0000256" key="6">
    <source>
        <dbReference type="ARBA" id="ARBA00023316"/>
    </source>
</evidence>
<dbReference type="GO" id="GO:0009002">
    <property type="term" value="F:serine-type D-Ala-D-Ala carboxypeptidase activity"/>
    <property type="evidence" value="ECO:0007669"/>
    <property type="project" value="InterPro"/>
</dbReference>
<feature type="binding site" evidence="8">
    <location>
        <position position="261"/>
    </location>
    <ligand>
        <name>substrate</name>
    </ligand>
</feature>
<protein>
    <recommendedName>
        <fullName evidence="13">Peptidase S11 D-alanyl-D-alanine carboxypeptidase A N-terminal domain-containing protein</fullName>
    </recommendedName>
</protein>
<comment type="similarity">
    <text evidence="1 9">Belongs to the peptidase S11 family.</text>
</comment>
<comment type="caution">
    <text evidence="14">The sequence shown here is derived from an EMBL/GenBank/DDBJ whole genome shotgun (WGS) entry which is preliminary data.</text>
</comment>
<name>A0A9D1HEG8_9FIRM</name>
<keyword evidence="5" id="KW-0573">Peptidoglycan synthesis</keyword>
<evidence type="ECO:0000256" key="8">
    <source>
        <dbReference type="PIRSR" id="PIRSR618044-2"/>
    </source>
</evidence>
<keyword evidence="11" id="KW-0472">Membrane</keyword>
<accession>A0A9D1HEG8</accession>
<evidence type="ECO:0000256" key="5">
    <source>
        <dbReference type="ARBA" id="ARBA00022984"/>
    </source>
</evidence>
<evidence type="ECO:0000256" key="4">
    <source>
        <dbReference type="ARBA" id="ARBA00022960"/>
    </source>
</evidence>
<keyword evidence="6" id="KW-0961">Cell wall biogenesis/degradation</keyword>
<evidence type="ECO:0000313" key="15">
    <source>
        <dbReference type="Proteomes" id="UP000824164"/>
    </source>
</evidence>
<dbReference type="PANTHER" id="PTHR21581">
    <property type="entry name" value="D-ALANYL-D-ALANINE CARBOXYPEPTIDASE"/>
    <property type="match status" value="1"/>
</dbReference>
<dbReference type="PANTHER" id="PTHR21581:SF26">
    <property type="entry name" value="D-ALANYL-D-ALANINE ENDOPEPTIDASE"/>
    <property type="match status" value="1"/>
</dbReference>
<evidence type="ECO:0000259" key="13">
    <source>
        <dbReference type="Pfam" id="PF00768"/>
    </source>
</evidence>
<evidence type="ECO:0000256" key="2">
    <source>
        <dbReference type="ARBA" id="ARBA00022729"/>
    </source>
</evidence>
<dbReference type="InterPro" id="IPR012338">
    <property type="entry name" value="Beta-lactam/transpept-like"/>
</dbReference>
<evidence type="ECO:0000256" key="11">
    <source>
        <dbReference type="SAM" id="Phobius"/>
    </source>
</evidence>
<feature type="active site" description="Proton acceptor" evidence="7">
    <location>
        <position position="93"/>
    </location>
</feature>
<feature type="chain" id="PRO_5039128669" description="Peptidase S11 D-alanyl-D-alanine carboxypeptidase A N-terminal domain-containing protein" evidence="12">
    <location>
        <begin position="24"/>
        <end position="527"/>
    </location>
</feature>
<keyword evidence="3" id="KW-0378">Hydrolase</keyword>
<evidence type="ECO:0000256" key="12">
    <source>
        <dbReference type="SAM" id="SignalP"/>
    </source>
</evidence>
<keyword evidence="4" id="KW-0133">Cell shape</keyword>